<organism evidence="1 2">
    <name type="scientific">Senna tora</name>
    <dbReference type="NCBI Taxonomy" id="362788"/>
    <lineage>
        <taxon>Eukaryota</taxon>
        <taxon>Viridiplantae</taxon>
        <taxon>Streptophyta</taxon>
        <taxon>Embryophyta</taxon>
        <taxon>Tracheophyta</taxon>
        <taxon>Spermatophyta</taxon>
        <taxon>Magnoliopsida</taxon>
        <taxon>eudicotyledons</taxon>
        <taxon>Gunneridae</taxon>
        <taxon>Pentapetalae</taxon>
        <taxon>rosids</taxon>
        <taxon>fabids</taxon>
        <taxon>Fabales</taxon>
        <taxon>Fabaceae</taxon>
        <taxon>Caesalpinioideae</taxon>
        <taxon>Cassia clade</taxon>
        <taxon>Senna</taxon>
    </lineage>
</organism>
<accession>A0A834SMI0</accession>
<keyword evidence="2" id="KW-1185">Reference proteome</keyword>
<evidence type="ECO:0000313" key="1">
    <source>
        <dbReference type="EMBL" id="KAF7807143.1"/>
    </source>
</evidence>
<dbReference type="EMBL" id="JAAIUW010000012">
    <property type="protein sequence ID" value="KAF7807143.1"/>
    <property type="molecule type" value="Genomic_DNA"/>
</dbReference>
<name>A0A834SMI0_9FABA</name>
<comment type="caution">
    <text evidence="1">The sequence shown here is derived from an EMBL/GenBank/DDBJ whole genome shotgun (WGS) entry which is preliminary data.</text>
</comment>
<protein>
    <submittedName>
        <fullName evidence="1">Uncharacterized protein</fullName>
    </submittedName>
</protein>
<dbReference type="Proteomes" id="UP000634136">
    <property type="component" value="Unassembled WGS sequence"/>
</dbReference>
<gene>
    <name evidence="1" type="ORF">G2W53_039304</name>
</gene>
<dbReference type="AlphaFoldDB" id="A0A834SMI0"/>
<reference evidence="1" key="1">
    <citation type="submission" date="2020-09" db="EMBL/GenBank/DDBJ databases">
        <title>Genome-Enabled Discovery of Anthraquinone Biosynthesis in Senna tora.</title>
        <authorList>
            <person name="Kang S.-H."/>
            <person name="Pandey R.P."/>
            <person name="Lee C.-M."/>
            <person name="Sim J.-S."/>
            <person name="Jeong J.-T."/>
            <person name="Choi B.-S."/>
            <person name="Jung M."/>
            <person name="Ginzburg D."/>
            <person name="Zhao K."/>
            <person name="Won S.Y."/>
            <person name="Oh T.-J."/>
            <person name="Yu Y."/>
            <person name="Kim N.-H."/>
            <person name="Lee O.R."/>
            <person name="Lee T.-H."/>
            <person name="Bashyal P."/>
            <person name="Kim T.-S."/>
            <person name="Lee W.-H."/>
            <person name="Kawkins C."/>
            <person name="Kim C.-K."/>
            <person name="Kim J.S."/>
            <person name="Ahn B.O."/>
            <person name="Rhee S.Y."/>
            <person name="Sohng J.K."/>
        </authorList>
    </citation>
    <scope>NUCLEOTIDE SEQUENCE</scope>
    <source>
        <tissue evidence="1">Leaf</tissue>
    </source>
</reference>
<sequence>MESASLTHRHRCRSGESSALVFITHSIHSLYTTIVAARQKRTIVRGARRKGTAIVKPSLDIGECSSS</sequence>
<proteinExistence type="predicted"/>
<evidence type="ECO:0000313" key="2">
    <source>
        <dbReference type="Proteomes" id="UP000634136"/>
    </source>
</evidence>